<feature type="coiled-coil region" evidence="1">
    <location>
        <begin position="135"/>
        <end position="237"/>
    </location>
</feature>
<organism evidence="2 3">
    <name type="scientific">Paramecium primaurelia</name>
    <dbReference type="NCBI Taxonomy" id="5886"/>
    <lineage>
        <taxon>Eukaryota</taxon>
        <taxon>Sar</taxon>
        <taxon>Alveolata</taxon>
        <taxon>Ciliophora</taxon>
        <taxon>Intramacronucleata</taxon>
        <taxon>Oligohymenophorea</taxon>
        <taxon>Peniculida</taxon>
        <taxon>Parameciidae</taxon>
        <taxon>Paramecium</taxon>
    </lineage>
</organism>
<dbReference type="OMA" id="IQQRANP"/>
<sequence length="243" mass="29614">MRTSQSENITCTALKHLKNQKLYEIILLKERVALLQKESQNIEQRANPLKSKLLKNVEESKRLYEDIKQKEQEYKQFIQSEKEKEYNAKRQKKNFIQFSSNEALKFARQHVQQEKKEQAYQIKQLHQQDKLMIKKNKDQQMNEKIQKKCQVLNEEKQAQQKIKEFQQIKQENFQKITQFQKLLIQQDLYSQEQEIKALEEQEMRFLQKLQQSKSQQLQFKNQVKDAMELNVEDYKKKYPKKKK</sequence>
<keyword evidence="1" id="KW-0175">Coiled coil</keyword>
<feature type="coiled-coil region" evidence="1">
    <location>
        <begin position="25"/>
        <end position="70"/>
    </location>
</feature>
<comment type="caution">
    <text evidence="2">The sequence shown here is derived from an EMBL/GenBank/DDBJ whole genome shotgun (WGS) entry which is preliminary data.</text>
</comment>
<evidence type="ECO:0000256" key="1">
    <source>
        <dbReference type="SAM" id="Coils"/>
    </source>
</evidence>
<reference evidence="2" key="1">
    <citation type="submission" date="2021-01" db="EMBL/GenBank/DDBJ databases">
        <authorList>
            <consortium name="Genoscope - CEA"/>
            <person name="William W."/>
        </authorList>
    </citation>
    <scope>NUCLEOTIDE SEQUENCE</scope>
</reference>
<dbReference type="Proteomes" id="UP000688137">
    <property type="component" value="Unassembled WGS sequence"/>
</dbReference>
<accession>A0A8S1MBW6</accession>
<protein>
    <submittedName>
        <fullName evidence="2">Uncharacterized protein</fullName>
    </submittedName>
</protein>
<dbReference type="AlphaFoldDB" id="A0A8S1MBW6"/>
<evidence type="ECO:0000313" key="2">
    <source>
        <dbReference type="EMBL" id="CAD8075621.1"/>
    </source>
</evidence>
<evidence type="ECO:0000313" key="3">
    <source>
        <dbReference type="Proteomes" id="UP000688137"/>
    </source>
</evidence>
<keyword evidence="3" id="KW-1185">Reference proteome</keyword>
<dbReference type="EMBL" id="CAJJDM010000054">
    <property type="protein sequence ID" value="CAD8075621.1"/>
    <property type="molecule type" value="Genomic_DNA"/>
</dbReference>
<name>A0A8S1MBW6_PARPR</name>
<proteinExistence type="predicted"/>
<gene>
    <name evidence="2" type="ORF">PPRIM_AZ9-3.1.T0540297</name>
</gene>